<dbReference type="Proteomes" id="UP001321473">
    <property type="component" value="Unassembled WGS sequence"/>
</dbReference>
<name>A0AAQ4E9Q1_AMBAM</name>
<keyword evidence="3 6" id="KW-1133">Transmembrane helix</keyword>
<evidence type="ECO:0000256" key="2">
    <source>
        <dbReference type="ARBA" id="ARBA00022692"/>
    </source>
</evidence>
<evidence type="ECO:0000256" key="6">
    <source>
        <dbReference type="SAM" id="Phobius"/>
    </source>
</evidence>
<keyword evidence="8" id="KW-1185">Reference proteome</keyword>
<dbReference type="GO" id="GO:0016020">
    <property type="term" value="C:membrane"/>
    <property type="evidence" value="ECO:0007669"/>
    <property type="project" value="UniProtKB-SubCell"/>
</dbReference>
<dbReference type="InterPro" id="IPR036259">
    <property type="entry name" value="MFS_trans_sf"/>
</dbReference>
<comment type="caution">
    <text evidence="7">The sequence shown here is derived from an EMBL/GenBank/DDBJ whole genome shotgun (WGS) entry which is preliminary data.</text>
</comment>
<dbReference type="InterPro" id="IPR011701">
    <property type="entry name" value="MFS"/>
</dbReference>
<accession>A0AAQ4E9Q1</accession>
<feature type="transmembrane region" description="Helical" evidence="6">
    <location>
        <begin position="143"/>
        <end position="163"/>
    </location>
</feature>
<evidence type="ECO:0000313" key="8">
    <source>
        <dbReference type="Proteomes" id="UP001321473"/>
    </source>
</evidence>
<feature type="transmembrane region" description="Helical" evidence="6">
    <location>
        <begin position="33"/>
        <end position="52"/>
    </location>
</feature>
<feature type="transmembrane region" description="Helical" evidence="6">
    <location>
        <begin position="399"/>
        <end position="419"/>
    </location>
</feature>
<evidence type="ECO:0000256" key="1">
    <source>
        <dbReference type="ARBA" id="ARBA00004141"/>
    </source>
</evidence>
<evidence type="ECO:0000256" key="5">
    <source>
        <dbReference type="SAM" id="MobiDB-lite"/>
    </source>
</evidence>
<keyword evidence="2 6" id="KW-0812">Transmembrane</keyword>
<proteinExistence type="predicted"/>
<dbReference type="Gene3D" id="1.20.1250.20">
    <property type="entry name" value="MFS general substrate transporter like domains"/>
    <property type="match status" value="1"/>
</dbReference>
<dbReference type="Pfam" id="PF07690">
    <property type="entry name" value="MFS_1"/>
    <property type="match status" value="1"/>
</dbReference>
<feature type="transmembrane region" description="Helical" evidence="6">
    <location>
        <begin position="431"/>
        <end position="455"/>
    </location>
</feature>
<feature type="region of interest" description="Disordered" evidence="5">
    <location>
        <begin position="547"/>
        <end position="568"/>
    </location>
</feature>
<dbReference type="GO" id="GO:0022857">
    <property type="term" value="F:transmembrane transporter activity"/>
    <property type="evidence" value="ECO:0007669"/>
    <property type="project" value="InterPro"/>
</dbReference>
<dbReference type="AlphaFoldDB" id="A0AAQ4E9Q1"/>
<feature type="transmembrane region" description="Helical" evidence="6">
    <location>
        <begin position="229"/>
        <end position="251"/>
    </location>
</feature>
<evidence type="ECO:0000256" key="4">
    <source>
        <dbReference type="ARBA" id="ARBA00023136"/>
    </source>
</evidence>
<feature type="transmembrane region" description="Helical" evidence="6">
    <location>
        <begin position="194"/>
        <end position="217"/>
    </location>
</feature>
<keyword evidence="4 6" id="KW-0472">Membrane</keyword>
<sequence length="582" mass="63637">MEPLRTAAVSTKGVPTEASRNSERQLPYGNGKFQLLILFSTTATMGVFGLHYDSFKLTAGVMDHWCRRPHSFANLSVSDWKRMAIPLDERGEFSRCSVRDPPDAGDTATIVPCTSWEFDLEQFGNNIVSEWVLVCDRLWLIEVARLVCSVTCVASLPVVGALADRVGRKTVVFIAIPVVLIAGTGSSVPKDFQFFVAVRAVVSAATSVLMPPMLAVFYEVTPSSKIPAYATAAALLSIVMTPITLFFAQLYRAGWATLQLILMIPTCLLVLLYYCVDESPAWLSATGQVREAERVALRAASLNKVSLQLCRDMLAQQELDVSVNHKDAVECCGLCRSHLRPRTILLAYMWTALSYAYDTFVISDGVAVSDTVTVVGYIASVTACFLAVHCIVRFGFRSIVVASGLAFGTSSAILALTYSQNETLMRDSLVIFMRVAGSVCFTFFVPQSLGAYPVITHCRGAAWNVAFSRIGDNLAQAITAHLDDRHTDLRLAVAAAVMSLFAVSAQVLPYEYEWVLQGRSTSDVRRIAASAEESKRAMQDTLVPLPKQPLKRRIPTEPDRVSLPAEQYSSHSIQKSLAISLG</sequence>
<comment type="subcellular location">
    <subcellularLocation>
        <location evidence="1">Membrane</location>
        <topology evidence="1">Multi-pass membrane protein</topology>
    </subcellularLocation>
</comment>
<dbReference type="EMBL" id="JARKHS020019899">
    <property type="protein sequence ID" value="KAK8771322.1"/>
    <property type="molecule type" value="Genomic_DNA"/>
</dbReference>
<dbReference type="SUPFAM" id="SSF103473">
    <property type="entry name" value="MFS general substrate transporter"/>
    <property type="match status" value="1"/>
</dbReference>
<evidence type="ECO:0000256" key="3">
    <source>
        <dbReference type="ARBA" id="ARBA00022989"/>
    </source>
</evidence>
<organism evidence="7 8">
    <name type="scientific">Amblyomma americanum</name>
    <name type="common">Lone star tick</name>
    <dbReference type="NCBI Taxonomy" id="6943"/>
    <lineage>
        <taxon>Eukaryota</taxon>
        <taxon>Metazoa</taxon>
        <taxon>Ecdysozoa</taxon>
        <taxon>Arthropoda</taxon>
        <taxon>Chelicerata</taxon>
        <taxon>Arachnida</taxon>
        <taxon>Acari</taxon>
        <taxon>Parasitiformes</taxon>
        <taxon>Ixodida</taxon>
        <taxon>Ixodoidea</taxon>
        <taxon>Ixodidae</taxon>
        <taxon>Amblyomminae</taxon>
        <taxon>Amblyomma</taxon>
    </lineage>
</organism>
<feature type="transmembrane region" description="Helical" evidence="6">
    <location>
        <begin position="257"/>
        <end position="276"/>
    </location>
</feature>
<feature type="transmembrane region" description="Helical" evidence="6">
    <location>
        <begin position="374"/>
        <end position="392"/>
    </location>
</feature>
<feature type="region of interest" description="Disordered" evidence="5">
    <location>
        <begin position="1"/>
        <end position="23"/>
    </location>
</feature>
<dbReference type="PANTHER" id="PTHR24064">
    <property type="entry name" value="SOLUTE CARRIER FAMILY 22 MEMBER"/>
    <property type="match status" value="1"/>
</dbReference>
<gene>
    <name evidence="7" type="ORF">V5799_025435</name>
</gene>
<protein>
    <recommendedName>
        <fullName evidence="9">Organic cation/carnitine transporter</fullName>
    </recommendedName>
</protein>
<feature type="transmembrane region" description="Helical" evidence="6">
    <location>
        <begin position="170"/>
        <end position="188"/>
    </location>
</feature>
<evidence type="ECO:0000313" key="7">
    <source>
        <dbReference type="EMBL" id="KAK8771322.1"/>
    </source>
</evidence>
<reference evidence="7 8" key="1">
    <citation type="journal article" date="2023" name="Arcadia Sci">
        <title>De novo assembly of a long-read Amblyomma americanum tick genome.</title>
        <authorList>
            <person name="Chou S."/>
            <person name="Poskanzer K.E."/>
            <person name="Rollins M."/>
            <person name="Thuy-Boun P.S."/>
        </authorList>
    </citation>
    <scope>NUCLEOTIDE SEQUENCE [LARGE SCALE GENOMIC DNA]</scope>
    <source>
        <strain evidence="7">F_SG_1</strain>
        <tissue evidence="7">Salivary glands</tissue>
    </source>
</reference>
<evidence type="ECO:0008006" key="9">
    <source>
        <dbReference type="Google" id="ProtNLM"/>
    </source>
</evidence>
<feature type="transmembrane region" description="Helical" evidence="6">
    <location>
        <begin position="344"/>
        <end position="362"/>
    </location>
</feature>